<dbReference type="SUPFAM" id="SSF46626">
    <property type="entry name" value="Cytochrome c"/>
    <property type="match status" value="2"/>
</dbReference>
<feature type="binding site" description="covalent" evidence="13">
    <location>
        <position position="211"/>
    </location>
    <ligand>
        <name>heme c</name>
        <dbReference type="ChEBI" id="CHEBI:61717"/>
        <label>2</label>
    </ligand>
</feature>
<evidence type="ECO:0000256" key="13">
    <source>
        <dbReference type="PIRSR" id="PIRSR000294-1"/>
    </source>
</evidence>
<keyword evidence="3" id="KW-0813">Transport</keyword>
<comment type="pathway">
    <text evidence="2">One-carbon metabolism; methylamine degradation.</text>
</comment>
<evidence type="ECO:0000256" key="12">
    <source>
        <dbReference type="ARBA" id="ARBA00073576"/>
    </source>
</evidence>
<evidence type="ECO:0000256" key="2">
    <source>
        <dbReference type="ARBA" id="ARBA00004856"/>
    </source>
</evidence>
<evidence type="ECO:0000259" key="15">
    <source>
        <dbReference type="PROSITE" id="PS51007"/>
    </source>
</evidence>
<keyword evidence="8" id="KW-0249">Electron transport</keyword>
<gene>
    <name evidence="16" type="ORF">DV711_12675</name>
</gene>
<evidence type="ECO:0000256" key="10">
    <source>
        <dbReference type="ARBA" id="ARBA00023004"/>
    </source>
</evidence>
<dbReference type="PANTHER" id="PTHR30600:SF10">
    <property type="entry name" value="BLL6722 PROTEIN"/>
    <property type="match status" value="1"/>
</dbReference>
<evidence type="ECO:0000256" key="7">
    <source>
        <dbReference type="ARBA" id="ARBA00022764"/>
    </source>
</evidence>
<evidence type="ECO:0000256" key="9">
    <source>
        <dbReference type="ARBA" id="ARBA00023002"/>
    </source>
</evidence>
<dbReference type="Proteomes" id="UP000253769">
    <property type="component" value="Unassembled WGS sequence"/>
</dbReference>
<dbReference type="InterPro" id="IPR004852">
    <property type="entry name" value="Di-haem_cyt_c_peroxidsae"/>
</dbReference>
<dbReference type="InterPro" id="IPR009056">
    <property type="entry name" value="Cyt_c-like_dom"/>
</dbReference>
<keyword evidence="6" id="KW-0732">Signal</keyword>
<dbReference type="AlphaFoldDB" id="A0A369WDJ9"/>
<dbReference type="PIRSF" id="PIRSF000294">
    <property type="entry name" value="Cytochrome-c_peroxidase"/>
    <property type="match status" value="1"/>
</dbReference>
<evidence type="ECO:0000313" key="16">
    <source>
        <dbReference type="EMBL" id="RDE19727.1"/>
    </source>
</evidence>
<dbReference type="GO" id="GO:0020037">
    <property type="term" value="F:heme binding"/>
    <property type="evidence" value="ECO:0007669"/>
    <property type="project" value="InterPro"/>
</dbReference>
<feature type="domain" description="Cytochrome c" evidence="15">
    <location>
        <begin position="196"/>
        <end position="315"/>
    </location>
</feature>
<dbReference type="EMBL" id="QQOH01000003">
    <property type="protein sequence ID" value="RDE19727.1"/>
    <property type="molecule type" value="Genomic_DNA"/>
</dbReference>
<dbReference type="GO" id="GO:0009055">
    <property type="term" value="F:electron transfer activity"/>
    <property type="evidence" value="ECO:0007669"/>
    <property type="project" value="InterPro"/>
</dbReference>
<evidence type="ECO:0000313" key="17">
    <source>
        <dbReference type="Proteomes" id="UP000253769"/>
    </source>
</evidence>
<feature type="binding site" description="covalent" evidence="13">
    <location>
        <position position="69"/>
    </location>
    <ligand>
        <name>heme c</name>
        <dbReference type="ChEBI" id="CHEBI:61717"/>
        <label>1</label>
    </ligand>
</feature>
<evidence type="ECO:0000256" key="4">
    <source>
        <dbReference type="ARBA" id="ARBA00022617"/>
    </source>
</evidence>
<comment type="function">
    <text evidence="11">Involved in methylamine metabolism. Essential for the maturation of the beta subunit of MADH, presumably via a step in the biosynthesis of tryptophan tryptophylquinone (TTQ), the cofactor of MADH.</text>
</comment>
<feature type="binding site" description="covalent" evidence="13">
    <location>
        <position position="66"/>
    </location>
    <ligand>
        <name>heme c</name>
        <dbReference type="ChEBI" id="CHEBI:61717"/>
        <label>1</label>
    </ligand>
</feature>
<sequence length="328" mass="36068">MLVATMVIVVTPSFAQDKAPATLAADYQRPQVIPFPASNPYSAEKAQLGKMLFFDQRLSRNFNMSCATCHNPSLGWEDGVPGAFGGQGKTLDRHSPTILNLAWGEEFFWDGRAPSLEEQIKGPIQSPNEMNIPIAQVVDRLQAVQGYRNLFSRVFPNEGISEQSILKSIATYERTIVSGTAPFDRWIDGDSAAISDAAKRGFALFNDEAGCNRCHTGWNFTDNRFHDIGLATPDNGRMTITQQPSDQHAFKTPGLRNISQRAPYMHNGSLKTLSQVIDHYISGGIQRDSLSPKMTPIPLTPQQKNDLLAFLGSLTGEAQAVSLPILPY</sequence>
<comment type="caution">
    <text evidence="16">The sequence shown here is derived from an EMBL/GenBank/DDBJ whole genome shotgun (WGS) entry which is preliminary data.</text>
</comment>
<keyword evidence="4 13" id="KW-0349">Heme</keyword>
<dbReference type="Pfam" id="PF03150">
    <property type="entry name" value="CCP_MauG"/>
    <property type="match status" value="1"/>
</dbReference>
<evidence type="ECO:0000256" key="14">
    <source>
        <dbReference type="PIRSR" id="PIRSR000294-2"/>
    </source>
</evidence>
<name>A0A369WDJ9_9GAMM</name>
<evidence type="ECO:0000256" key="8">
    <source>
        <dbReference type="ARBA" id="ARBA00022982"/>
    </source>
</evidence>
<comment type="cofactor">
    <cofactor evidence="13">
        <name>heme</name>
        <dbReference type="ChEBI" id="CHEBI:30413"/>
    </cofactor>
    <text evidence="13">Binds 2 heme groups.</text>
</comment>
<keyword evidence="17" id="KW-1185">Reference proteome</keyword>
<dbReference type="GO" id="GO:0046872">
    <property type="term" value="F:metal ion binding"/>
    <property type="evidence" value="ECO:0007669"/>
    <property type="project" value="UniProtKB-KW"/>
</dbReference>
<feature type="binding site" description="covalent" evidence="13">
    <location>
        <position position="214"/>
    </location>
    <ligand>
        <name>heme c</name>
        <dbReference type="ChEBI" id="CHEBI:61717"/>
        <label>2</label>
    </ligand>
</feature>
<evidence type="ECO:0000256" key="5">
    <source>
        <dbReference type="ARBA" id="ARBA00022723"/>
    </source>
</evidence>
<feature type="binding site" description="axial binding residue" evidence="14">
    <location>
        <position position="70"/>
    </location>
    <ligand>
        <name>heme c</name>
        <dbReference type="ChEBI" id="CHEBI:61717"/>
        <label>1</label>
    </ligand>
    <ligandPart>
        <name>Fe</name>
        <dbReference type="ChEBI" id="CHEBI:18248"/>
    </ligandPart>
</feature>
<dbReference type="OrthoDB" id="9805202at2"/>
<dbReference type="GO" id="GO:0042597">
    <property type="term" value="C:periplasmic space"/>
    <property type="evidence" value="ECO:0007669"/>
    <property type="project" value="UniProtKB-SubCell"/>
</dbReference>
<dbReference type="InterPro" id="IPR026259">
    <property type="entry name" value="MauG/Cytc_peroxidase"/>
</dbReference>
<keyword evidence="9" id="KW-0560">Oxidoreductase</keyword>
<evidence type="ECO:0000256" key="3">
    <source>
        <dbReference type="ARBA" id="ARBA00022448"/>
    </source>
</evidence>
<evidence type="ECO:0000256" key="1">
    <source>
        <dbReference type="ARBA" id="ARBA00004418"/>
    </source>
</evidence>
<reference evidence="16 17" key="1">
    <citation type="submission" date="2018-07" db="EMBL/GenBank/DDBJ databases">
        <title>Motiliproteus coralliicola sp. nov., a bacterium isolated from Coral.</title>
        <authorList>
            <person name="Wang G."/>
        </authorList>
    </citation>
    <scope>NUCLEOTIDE SEQUENCE [LARGE SCALE GENOMIC DNA]</scope>
    <source>
        <strain evidence="16 17">C34</strain>
    </source>
</reference>
<protein>
    <recommendedName>
        <fullName evidence="12">Methylamine utilization protein MauG</fullName>
    </recommendedName>
</protein>
<proteinExistence type="predicted"/>
<evidence type="ECO:0000256" key="6">
    <source>
        <dbReference type="ARBA" id="ARBA00022729"/>
    </source>
</evidence>
<feature type="domain" description="Cytochrome c" evidence="15">
    <location>
        <begin position="44"/>
        <end position="177"/>
    </location>
</feature>
<dbReference type="Pfam" id="PF00034">
    <property type="entry name" value="Cytochrom_C"/>
    <property type="match status" value="1"/>
</dbReference>
<dbReference type="FunFam" id="1.10.760.10:FF:000019">
    <property type="entry name" value="Di-heme cytochrome C peroxidase"/>
    <property type="match status" value="1"/>
</dbReference>
<feature type="binding site" description="axial binding residue" evidence="14">
    <location>
        <position position="215"/>
    </location>
    <ligand>
        <name>heme c</name>
        <dbReference type="ChEBI" id="CHEBI:61717"/>
        <label>2</label>
    </ligand>
    <ligandPart>
        <name>Fe</name>
        <dbReference type="ChEBI" id="CHEBI:18248"/>
    </ligandPart>
</feature>
<comment type="PTM">
    <text evidence="13">Binds 2 heme groups per subunit.</text>
</comment>
<organism evidence="16 17">
    <name type="scientific">Motiliproteus coralliicola</name>
    <dbReference type="NCBI Taxonomy" id="2283196"/>
    <lineage>
        <taxon>Bacteria</taxon>
        <taxon>Pseudomonadati</taxon>
        <taxon>Pseudomonadota</taxon>
        <taxon>Gammaproteobacteria</taxon>
        <taxon>Oceanospirillales</taxon>
        <taxon>Oceanospirillaceae</taxon>
        <taxon>Motiliproteus</taxon>
    </lineage>
</organism>
<dbReference type="InterPro" id="IPR036909">
    <property type="entry name" value="Cyt_c-like_dom_sf"/>
</dbReference>
<accession>A0A369WDJ9</accession>
<dbReference type="Gene3D" id="1.10.760.10">
    <property type="entry name" value="Cytochrome c-like domain"/>
    <property type="match status" value="2"/>
</dbReference>
<dbReference type="PROSITE" id="PS51007">
    <property type="entry name" value="CYTC"/>
    <property type="match status" value="2"/>
</dbReference>
<comment type="subcellular location">
    <subcellularLocation>
        <location evidence="1">Periplasm</location>
    </subcellularLocation>
</comment>
<dbReference type="InterPro" id="IPR051395">
    <property type="entry name" value="Cytochrome_c_Peroxidase/MauG"/>
</dbReference>
<keyword evidence="10 14" id="KW-0408">Iron</keyword>
<keyword evidence="7" id="KW-0574">Periplasm</keyword>
<dbReference type="GO" id="GO:0004130">
    <property type="term" value="F:cytochrome-c peroxidase activity"/>
    <property type="evidence" value="ECO:0007669"/>
    <property type="project" value="TreeGrafter"/>
</dbReference>
<keyword evidence="5 14" id="KW-0479">Metal-binding</keyword>
<evidence type="ECO:0000256" key="11">
    <source>
        <dbReference type="ARBA" id="ARBA00058991"/>
    </source>
</evidence>
<dbReference type="PANTHER" id="PTHR30600">
    <property type="entry name" value="CYTOCHROME C PEROXIDASE-RELATED"/>
    <property type="match status" value="1"/>
</dbReference>